<proteinExistence type="predicted"/>
<feature type="transmembrane region" description="Helical" evidence="6">
    <location>
        <begin position="205"/>
        <end position="224"/>
    </location>
</feature>
<feature type="transmembrane region" description="Helical" evidence="6">
    <location>
        <begin position="91"/>
        <end position="109"/>
    </location>
</feature>
<dbReference type="STRING" id="49186.SAMN05421647_107222"/>
<feature type="transmembrane region" description="Helical" evidence="6">
    <location>
        <begin position="169"/>
        <end position="193"/>
    </location>
</feature>
<keyword evidence="8" id="KW-1185">Reference proteome</keyword>
<evidence type="ECO:0000256" key="5">
    <source>
        <dbReference type="ARBA" id="ARBA00023136"/>
    </source>
</evidence>
<dbReference type="GO" id="GO:0005886">
    <property type="term" value="C:plasma membrane"/>
    <property type="evidence" value="ECO:0007669"/>
    <property type="project" value="UniProtKB-SubCell"/>
</dbReference>
<feature type="transmembrane region" description="Helical" evidence="6">
    <location>
        <begin position="63"/>
        <end position="85"/>
    </location>
</feature>
<dbReference type="eggNOG" id="COG1279">
    <property type="taxonomic scope" value="Bacteria"/>
</dbReference>
<protein>
    <submittedName>
        <fullName evidence="7">L-lysine exporter family protein LysE/ArgO</fullName>
    </submittedName>
</protein>
<organism evidence="7 8">
    <name type="scientific">Marinobacterium stanieri</name>
    <dbReference type="NCBI Taxonomy" id="49186"/>
    <lineage>
        <taxon>Bacteria</taxon>
        <taxon>Pseudomonadati</taxon>
        <taxon>Pseudomonadota</taxon>
        <taxon>Gammaproteobacteria</taxon>
        <taxon>Oceanospirillales</taxon>
        <taxon>Oceanospirillaceae</taxon>
        <taxon>Marinobacterium</taxon>
    </lineage>
</organism>
<dbReference type="EMBL" id="FTMN01000007">
    <property type="protein sequence ID" value="SIQ69058.1"/>
    <property type="molecule type" value="Genomic_DNA"/>
</dbReference>
<evidence type="ECO:0000256" key="3">
    <source>
        <dbReference type="ARBA" id="ARBA00022692"/>
    </source>
</evidence>
<evidence type="ECO:0000256" key="6">
    <source>
        <dbReference type="SAM" id="Phobius"/>
    </source>
</evidence>
<keyword evidence="5 6" id="KW-0472">Membrane</keyword>
<evidence type="ECO:0000256" key="1">
    <source>
        <dbReference type="ARBA" id="ARBA00004651"/>
    </source>
</evidence>
<reference evidence="7 8" key="1">
    <citation type="submission" date="2017-01" db="EMBL/GenBank/DDBJ databases">
        <authorList>
            <person name="Mah S.A."/>
            <person name="Swanson W.J."/>
            <person name="Moy G.W."/>
            <person name="Vacquier V.D."/>
        </authorList>
    </citation>
    <scope>NUCLEOTIDE SEQUENCE [LARGE SCALE GENOMIC DNA]</scope>
    <source>
        <strain evidence="7 8">DSM 7027</strain>
    </source>
</reference>
<dbReference type="InterPro" id="IPR001123">
    <property type="entry name" value="LeuE-type"/>
</dbReference>
<evidence type="ECO:0000256" key="4">
    <source>
        <dbReference type="ARBA" id="ARBA00022989"/>
    </source>
</evidence>
<evidence type="ECO:0000256" key="2">
    <source>
        <dbReference type="ARBA" id="ARBA00022475"/>
    </source>
</evidence>
<gene>
    <name evidence="7" type="ORF">SAMN05421647_107222</name>
</gene>
<dbReference type="Proteomes" id="UP000186895">
    <property type="component" value="Unassembled WGS sequence"/>
</dbReference>
<dbReference type="AlphaFoldDB" id="A0A1N6UTV1"/>
<comment type="subcellular location">
    <subcellularLocation>
        <location evidence="1">Cell membrane</location>
        <topology evidence="1">Multi-pass membrane protein</topology>
    </subcellularLocation>
</comment>
<feature type="transmembrane region" description="Helical" evidence="6">
    <location>
        <begin position="28"/>
        <end position="51"/>
    </location>
</feature>
<sequence length="225" mass="24472">MARLNPTPNALLERDTAMTPLLTVEMLAWSKGLATTAGLIMAIGAQNAFVLTQSLRREFHWPIALTCMLFDVILITAGVVGLGVLFNQSPLLLEVARWGGALFLFWFGLQAARRALDSKSLTTGGGNVRSLRSALLTTAAVTLLNPHAYIDTIVLIGGIGGQYEPDLRIWFTTGAISFSVIWFSSLCIGARWLAPLFRKPAAWRVLDGLICLMMWSIAVSLLVVL</sequence>
<dbReference type="Pfam" id="PF01810">
    <property type="entry name" value="LysE"/>
    <property type="match status" value="1"/>
</dbReference>
<dbReference type="PANTHER" id="PTHR30086">
    <property type="entry name" value="ARGININE EXPORTER PROTEIN ARGO"/>
    <property type="match status" value="1"/>
</dbReference>
<dbReference type="PANTHER" id="PTHR30086:SF20">
    <property type="entry name" value="ARGININE EXPORTER PROTEIN ARGO-RELATED"/>
    <property type="match status" value="1"/>
</dbReference>
<accession>A0A1N6UTV1</accession>
<keyword evidence="3 6" id="KW-0812">Transmembrane</keyword>
<keyword evidence="4 6" id="KW-1133">Transmembrane helix</keyword>
<feature type="transmembrane region" description="Helical" evidence="6">
    <location>
        <begin position="130"/>
        <end position="149"/>
    </location>
</feature>
<evidence type="ECO:0000313" key="7">
    <source>
        <dbReference type="EMBL" id="SIQ69058.1"/>
    </source>
</evidence>
<name>A0A1N6UTV1_9GAMM</name>
<keyword evidence="2" id="KW-1003">Cell membrane</keyword>
<dbReference type="GO" id="GO:0015171">
    <property type="term" value="F:amino acid transmembrane transporter activity"/>
    <property type="evidence" value="ECO:0007669"/>
    <property type="project" value="TreeGrafter"/>
</dbReference>
<evidence type="ECO:0000313" key="8">
    <source>
        <dbReference type="Proteomes" id="UP000186895"/>
    </source>
</evidence>